<keyword evidence="9" id="KW-1185">Reference proteome</keyword>
<keyword evidence="3" id="KW-0998">Cell outer membrane</keyword>
<dbReference type="Gene3D" id="1.25.40.10">
    <property type="entry name" value="Tetratricopeptide repeat domain"/>
    <property type="match status" value="1"/>
</dbReference>
<dbReference type="InterPro" id="IPR006665">
    <property type="entry name" value="OmpA-like"/>
</dbReference>
<keyword evidence="4" id="KW-0802">TPR repeat</keyword>
<evidence type="ECO:0000313" key="8">
    <source>
        <dbReference type="EMBL" id="MRX46891.1"/>
    </source>
</evidence>
<evidence type="ECO:0000256" key="5">
    <source>
        <dbReference type="PROSITE-ProRule" id="PRU00473"/>
    </source>
</evidence>
<dbReference type="Pfam" id="PF07676">
    <property type="entry name" value="PD40"/>
    <property type="match status" value="2"/>
</dbReference>
<feature type="repeat" description="TPR" evidence="4">
    <location>
        <begin position="90"/>
        <end position="123"/>
    </location>
</feature>
<dbReference type="PRINTS" id="PR01021">
    <property type="entry name" value="OMPADOMAIN"/>
</dbReference>
<dbReference type="GO" id="GO:0009279">
    <property type="term" value="C:cell outer membrane"/>
    <property type="evidence" value="ECO:0007669"/>
    <property type="project" value="UniProtKB-SubCell"/>
</dbReference>
<dbReference type="Proteomes" id="UP000462931">
    <property type="component" value="Unassembled WGS sequence"/>
</dbReference>
<comment type="caution">
    <text evidence="8">The sequence shown here is derived from an EMBL/GenBank/DDBJ whole genome shotgun (WGS) entry which is preliminary data.</text>
</comment>
<dbReference type="CDD" id="cd07185">
    <property type="entry name" value="OmpA_C-like"/>
    <property type="match status" value="1"/>
</dbReference>
<dbReference type="PANTHER" id="PTHR30329:SF21">
    <property type="entry name" value="LIPOPROTEIN YIAD-RELATED"/>
    <property type="match status" value="1"/>
</dbReference>
<dbReference type="InterPro" id="IPR019734">
    <property type="entry name" value="TPR_rpt"/>
</dbReference>
<feature type="chain" id="PRO_5029749157" evidence="6">
    <location>
        <begin position="25"/>
        <end position="639"/>
    </location>
</feature>
<dbReference type="InterPro" id="IPR036737">
    <property type="entry name" value="OmpA-like_sf"/>
</dbReference>
<evidence type="ECO:0000256" key="1">
    <source>
        <dbReference type="ARBA" id="ARBA00004442"/>
    </source>
</evidence>
<feature type="signal peptide" evidence="6">
    <location>
        <begin position="1"/>
        <end position="24"/>
    </location>
</feature>
<dbReference type="PANTHER" id="PTHR30329">
    <property type="entry name" value="STATOR ELEMENT OF FLAGELLAR MOTOR COMPLEX"/>
    <property type="match status" value="1"/>
</dbReference>
<evidence type="ECO:0000256" key="4">
    <source>
        <dbReference type="PROSITE-ProRule" id="PRU00339"/>
    </source>
</evidence>
<dbReference type="AlphaFoldDB" id="A0A7K0FMJ5"/>
<dbReference type="SUPFAM" id="SSF48452">
    <property type="entry name" value="TPR-like"/>
    <property type="match status" value="1"/>
</dbReference>
<dbReference type="InterPro" id="IPR006664">
    <property type="entry name" value="OMP_bac"/>
</dbReference>
<sequence length="639" mass="72862">MKYLKKILIICTLCLGILPLAVQSTSIKRADRLYQKYDYNFAIQIYEKLLKKRPNLAIAEKLANCYRYTNDAKNAERVYAMILGFQNFKPSAYKYYADALKQNGKHQQAKENYEKFLSIVPQDASIIKNKIASCDSAIKWLHYPNRQVEIKPFMLANSEFADFSMSIYKQNFVFSSDRKIDASKANKYQNIYGWTGNAYLKLYEYQVDNQNIIPFPVQINTDYHNGTSSFSAKGDTIYFTRTEKPKGRNKGSFKFIRNAIYFAVKQNGVWSKATRLFGDGINYSAQHPALSVDGQLLYFASNMKGTVGGMDIFVSRKNADHTWSEPINCGTSINTLDDEVFPVVKNNQLYFSSNGRIGLGGLDIFKADGSINNFTDAINLQAPINSTNDDFGMVFTDDFTGYLSSNRLGGKGLDDIYSFNITPPKELIFALKGIVVQKGTTFTIGGAKILITNLSTNEVVELVTDNLGKFVLDTLQKETDYKIALYNSRNSVEQELTISTKGLKESKTFEVKLELEIKENDIVRLNNIYFNFDKWDIRYDASKELNKVFEYLKNAPLVHIELRAHTDARGSMVYNQYLSQQRAESAMKYLIQKGIEQYRLKAIGFGETMLENHCKDGVKCSEKDHALNRRVEFKVIKDK</sequence>
<keyword evidence="2 5" id="KW-0472">Membrane</keyword>
<dbReference type="SUPFAM" id="SSF103088">
    <property type="entry name" value="OmpA-like"/>
    <property type="match status" value="1"/>
</dbReference>
<comment type="subcellular location">
    <subcellularLocation>
        <location evidence="1">Cell outer membrane</location>
    </subcellularLocation>
</comment>
<accession>A0A7K0FMJ5</accession>
<reference evidence="8 9" key="1">
    <citation type="submission" date="2019-11" db="EMBL/GenBank/DDBJ databases">
        <authorList>
            <person name="Cheng Q."/>
            <person name="Yang Z."/>
        </authorList>
    </citation>
    <scope>NUCLEOTIDE SEQUENCE [LARGE SCALE GENOMIC DNA]</scope>
    <source>
        <strain evidence="8 9">HX-22-1</strain>
    </source>
</reference>
<dbReference type="Pfam" id="PF00691">
    <property type="entry name" value="OmpA"/>
    <property type="match status" value="1"/>
</dbReference>
<dbReference type="SUPFAM" id="SSF82171">
    <property type="entry name" value="DPP6 N-terminal domain-like"/>
    <property type="match status" value="1"/>
</dbReference>
<dbReference type="PROSITE" id="PS51123">
    <property type="entry name" value="OMPA_2"/>
    <property type="match status" value="1"/>
</dbReference>
<evidence type="ECO:0000256" key="3">
    <source>
        <dbReference type="ARBA" id="ARBA00023237"/>
    </source>
</evidence>
<protein>
    <submittedName>
        <fullName evidence="8">OmpA family protein</fullName>
    </submittedName>
</protein>
<keyword evidence="6" id="KW-0732">Signal</keyword>
<dbReference type="InterPro" id="IPR011990">
    <property type="entry name" value="TPR-like_helical_dom_sf"/>
</dbReference>
<dbReference type="Gene3D" id="3.30.1330.60">
    <property type="entry name" value="OmpA-like domain"/>
    <property type="match status" value="1"/>
</dbReference>
<dbReference type="PROSITE" id="PS50005">
    <property type="entry name" value="TPR"/>
    <property type="match status" value="1"/>
</dbReference>
<name>A0A7K0FMJ5_9SPHI</name>
<proteinExistence type="predicted"/>
<dbReference type="RefSeq" id="WP_154286973.1">
    <property type="nucleotide sequence ID" value="NZ_WKJI01000002.1"/>
</dbReference>
<organism evidence="8 9">
    <name type="scientific">Pedobacter puniceum</name>
    <dbReference type="NCBI Taxonomy" id="2666136"/>
    <lineage>
        <taxon>Bacteria</taxon>
        <taxon>Pseudomonadati</taxon>
        <taxon>Bacteroidota</taxon>
        <taxon>Sphingobacteriia</taxon>
        <taxon>Sphingobacteriales</taxon>
        <taxon>Sphingobacteriaceae</taxon>
        <taxon>Pedobacter</taxon>
    </lineage>
</organism>
<evidence type="ECO:0000256" key="6">
    <source>
        <dbReference type="SAM" id="SignalP"/>
    </source>
</evidence>
<dbReference type="EMBL" id="WKJI01000002">
    <property type="protein sequence ID" value="MRX46891.1"/>
    <property type="molecule type" value="Genomic_DNA"/>
</dbReference>
<evidence type="ECO:0000256" key="2">
    <source>
        <dbReference type="ARBA" id="ARBA00023136"/>
    </source>
</evidence>
<dbReference type="InterPro" id="IPR050330">
    <property type="entry name" value="Bact_OuterMem_StrucFunc"/>
</dbReference>
<dbReference type="InterPro" id="IPR011659">
    <property type="entry name" value="WD40"/>
</dbReference>
<evidence type="ECO:0000313" key="9">
    <source>
        <dbReference type="Proteomes" id="UP000462931"/>
    </source>
</evidence>
<evidence type="ECO:0000259" key="7">
    <source>
        <dbReference type="PROSITE" id="PS51123"/>
    </source>
</evidence>
<feature type="domain" description="OmpA-like" evidence="7">
    <location>
        <begin position="517"/>
        <end position="639"/>
    </location>
</feature>
<gene>
    <name evidence="8" type="ORF">GJJ64_06825</name>
</gene>